<keyword evidence="4" id="KW-1133">Transmembrane helix</keyword>
<keyword evidence="7" id="KW-1185">Reference proteome</keyword>
<evidence type="ECO:0000256" key="1">
    <source>
        <dbReference type="ARBA" id="ARBA00010515"/>
    </source>
</evidence>
<dbReference type="PROSITE" id="PS01174">
    <property type="entry name" value="LIPASE_GDXG_SER"/>
    <property type="match status" value="1"/>
</dbReference>
<accession>A0ABU7JRZ3</accession>
<evidence type="ECO:0000256" key="2">
    <source>
        <dbReference type="ARBA" id="ARBA00022801"/>
    </source>
</evidence>
<sequence length="325" mass="35667">MRINAAVTWHDRRSKIALIILWVVRILVKPILTLWPSNDFGIALLGRLSWVVDRLTPTPRTVHVTPTELGGVPGEHIISPKPVDDPLDDATILYLHGGGFIFCGPSTHRQLCTQLALDSGAPVYSMDYRQVPTVPIAGSVQDAMNAYVALLDVADDPTRIIVAGDSAGGYLAAKVAEIAARRGIQRPAAVIGYSPLLNLDLDDHDPAYMARDSYLPIKALDKLRPRWFAGQEAIEGEMNPVDADPALFPPMFMCAAEYELTRPDVEIMTERLVSAGQVVETHLWREQIHAWPVLARTLPEAMALIALSTAFARRIVMAVDDDRAA</sequence>
<dbReference type="Gene3D" id="3.40.50.1820">
    <property type="entry name" value="alpha/beta hydrolase"/>
    <property type="match status" value="1"/>
</dbReference>
<protein>
    <submittedName>
        <fullName evidence="6">Alpha/beta hydrolase fold domain-containing protein</fullName>
    </submittedName>
</protein>
<dbReference type="GO" id="GO:0016787">
    <property type="term" value="F:hydrolase activity"/>
    <property type="evidence" value="ECO:0007669"/>
    <property type="project" value="UniProtKB-KW"/>
</dbReference>
<comment type="caution">
    <text evidence="6">The sequence shown here is derived from an EMBL/GenBank/DDBJ whole genome shotgun (WGS) entry which is preliminary data.</text>
</comment>
<dbReference type="SUPFAM" id="SSF53474">
    <property type="entry name" value="alpha/beta-Hydrolases"/>
    <property type="match status" value="1"/>
</dbReference>
<keyword evidence="4" id="KW-0812">Transmembrane</keyword>
<dbReference type="RefSeq" id="WP_330152219.1">
    <property type="nucleotide sequence ID" value="NZ_JAUZMZ010000056.1"/>
</dbReference>
<feature type="active site" evidence="3">
    <location>
        <position position="166"/>
    </location>
</feature>
<dbReference type="InterPro" id="IPR029058">
    <property type="entry name" value="AB_hydrolase_fold"/>
</dbReference>
<dbReference type="PANTHER" id="PTHR48081">
    <property type="entry name" value="AB HYDROLASE SUPERFAMILY PROTEIN C4A8.06C"/>
    <property type="match status" value="1"/>
</dbReference>
<organism evidence="6 7">
    <name type="scientific">Rhodococcus chondri</name>
    <dbReference type="NCBI Taxonomy" id="3065941"/>
    <lineage>
        <taxon>Bacteria</taxon>
        <taxon>Bacillati</taxon>
        <taxon>Actinomycetota</taxon>
        <taxon>Actinomycetes</taxon>
        <taxon>Mycobacteriales</taxon>
        <taxon>Nocardiaceae</taxon>
        <taxon>Rhodococcus</taxon>
    </lineage>
</organism>
<evidence type="ECO:0000256" key="3">
    <source>
        <dbReference type="PROSITE-ProRule" id="PRU10038"/>
    </source>
</evidence>
<gene>
    <name evidence="6" type="ORF">Q8814_11860</name>
</gene>
<comment type="similarity">
    <text evidence="1">Belongs to the 'GDXG' lipolytic enzyme family.</text>
</comment>
<feature type="transmembrane region" description="Helical" evidence="4">
    <location>
        <begin position="16"/>
        <end position="35"/>
    </location>
</feature>
<dbReference type="Proteomes" id="UP001331936">
    <property type="component" value="Unassembled WGS sequence"/>
</dbReference>
<reference evidence="6 7" key="1">
    <citation type="submission" date="2023-08" db="EMBL/GenBank/DDBJ databases">
        <authorList>
            <person name="Girao M."/>
            <person name="Carvalho M.F."/>
        </authorList>
    </citation>
    <scope>NUCLEOTIDE SEQUENCE [LARGE SCALE GENOMIC DNA]</scope>
    <source>
        <strain evidence="6 7">CC-R104</strain>
    </source>
</reference>
<evidence type="ECO:0000313" key="6">
    <source>
        <dbReference type="EMBL" id="MEE2032801.1"/>
    </source>
</evidence>
<keyword evidence="4" id="KW-0472">Membrane</keyword>
<keyword evidence="2 6" id="KW-0378">Hydrolase</keyword>
<name>A0ABU7JRZ3_9NOCA</name>
<dbReference type="InterPro" id="IPR050300">
    <property type="entry name" value="GDXG_lipolytic_enzyme"/>
</dbReference>
<dbReference type="Pfam" id="PF07859">
    <property type="entry name" value="Abhydrolase_3"/>
    <property type="match status" value="1"/>
</dbReference>
<dbReference type="EMBL" id="JAUZMZ010000056">
    <property type="protein sequence ID" value="MEE2032801.1"/>
    <property type="molecule type" value="Genomic_DNA"/>
</dbReference>
<proteinExistence type="inferred from homology"/>
<evidence type="ECO:0000313" key="7">
    <source>
        <dbReference type="Proteomes" id="UP001331936"/>
    </source>
</evidence>
<dbReference type="InterPro" id="IPR013094">
    <property type="entry name" value="AB_hydrolase_3"/>
</dbReference>
<evidence type="ECO:0000259" key="5">
    <source>
        <dbReference type="Pfam" id="PF07859"/>
    </source>
</evidence>
<evidence type="ECO:0000256" key="4">
    <source>
        <dbReference type="SAM" id="Phobius"/>
    </source>
</evidence>
<dbReference type="InterPro" id="IPR033140">
    <property type="entry name" value="Lipase_GDXG_put_SER_AS"/>
</dbReference>
<dbReference type="PANTHER" id="PTHR48081:SF8">
    <property type="entry name" value="ALPHA_BETA HYDROLASE FOLD-3 DOMAIN-CONTAINING PROTEIN-RELATED"/>
    <property type="match status" value="1"/>
</dbReference>
<feature type="domain" description="Alpha/beta hydrolase fold-3" evidence="5">
    <location>
        <begin position="92"/>
        <end position="291"/>
    </location>
</feature>